<reference evidence="3" key="2">
    <citation type="submission" date="2013-10" db="EMBL/GenBank/DDBJ databases">
        <authorList>
            <person name="Aslett M."/>
        </authorList>
    </citation>
    <scope>NUCLEOTIDE SEQUENCE [LARGE SCALE GENOMIC DNA]</scope>
    <source>
        <strain evidence="3">Weybridge</strain>
    </source>
</reference>
<dbReference type="RefSeq" id="XP_013336742.1">
    <property type="nucleotide sequence ID" value="XM_013481288.1"/>
</dbReference>
<dbReference type="PANTHER" id="PTHR12984:SF3">
    <property type="entry name" value="N-TERMINAL KINASE-LIKE PROTEIN"/>
    <property type="match status" value="1"/>
</dbReference>
<keyword evidence="3" id="KW-0418">Kinase</keyword>
<dbReference type="EMBL" id="HG721283">
    <property type="protein sequence ID" value="CDJ60097.1"/>
    <property type="molecule type" value="Genomic_DNA"/>
</dbReference>
<dbReference type="InterPro" id="IPR011009">
    <property type="entry name" value="Kinase-like_dom_sf"/>
</dbReference>
<dbReference type="GO" id="GO:0004672">
    <property type="term" value="F:protein kinase activity"/>
    <property type="evidence" value="ECO:0007669"/>
    <property type="project" value="InterPro"/>
</dbReference>
<reference evidence="3" key="1">
    <citation type="submission" date="2013-10" db="EMBL/GenBank/DDBJ databases">
        <title>Genomic analysis of the causative agents of coccidiosis in chickens.</title>
        <authorList>
            <person name="Reid A.J."/>
            <person name="Blake D."/>
            <person name="Billington K."/>
            <person name="Browne H."/>
            <person name="Dunn M."/>
            <person name="Hung S."/>
            <person name="Kawahara F."/>
            <person name="Miranda-Saavedra D."/>
            <person name="Mourier T."/>
            <person name="Nagra H."/>
            <person name="Otto T.D."/>
            <person name="Rawlings N."/>
            <person name="Sanchez A."/>
            <person name="Sanders M."/>
            <person name="Subramaniam C."/>
            <person name="Tay Y."/>
            <person name="Dear P."/>
            <person name="Doerig C."/>
            <person name="Gruber A."/>
            <person name="Parkinson J."/>
            <person name="Shirley M."/>
            <person name="Wan K.L."/>
            <person name="Berriman M."/>
            <person name="Tomley F."/>
            <person name="Pain A."/>
        </authorList>
    </citation>
    <scope>NUCLEOTIDE SEQUENCE [LARGE SCALE GENOMIC DNA]</scope>
    <source>
        <strain evidence="3">Weybridge</strain>
    </source>
</reference>
<accession>U6M7C1</accession>
<evidence type="ECO:0000313" key="3">
    <source>
        <dbReference type="EMBL" id="CDJ60097.1"/>
    </source>
</evidence>
<dbReference type="Gene3D" id="3.30.200.20">
    <property type="entry name" value="Phosphorylase Kinase, domain 1"/>
    <property type="match status" value="1"/>
</dbReference>
<sequence length="841" mass="90378">MLQSLWKSISSWGDLPANFPYTLGSAIPYGFELPGGFVQFSATSTRQSTGAAVEGSGRQRPILDALLNPGNASQVSVFALKRAKQQSPPFKSNGSVSLPTFDQAKNHFAKCKTLLHPNLLKVLGTYETNNALYIVTECCFSLVHVVYLNRQQQQQQELAAKRPPSLPQQQRSDPPTASVDGVSDSTRKAEAATVAAAEVAANTCWNFLELTESLSFLHDQCKLVHGEVSPFSIFVTPHGKWKLSSFVLTRSLEDVQWPEFYSLMLSTASAAQGWEPPRPSPGSRPDFLDRWGLCSVFAWWQECLRDPYSSVRPVRSNRNDGSSCGLSIGISDASFQRALHKVPPALQRLMRRILDSSGSAVRLSKLTDGGDPCFAGDVCCQFLAFIRTFPVRSHVDKERFFEQQLPTALQQQQIPYGMAVHLLLPELALLFMNSSASAYHCSIIKCIMSIVAPLSTPSGSSVKRNSCTRDEAAVPLQLFSEVLTHAFDNSDRAIRFALLSQLPAVQSLLPDDFFGRTWSSLTLGLEDSAPPIRAFTARILSLYVSRLPRDAPQASTAFALLEHRLRDSAGAVRLEAVIAAAAAAMSIRESGTQGCPPVLVEILSASLRDPEDNIRLAGLEASAYCADSLPLEGLVTLLAAASPCFLSPSAAVISATSSCINVLAVAAKARAEMKQQPHDQRTEAGFSKPQADTAELMLHGGDDMEIPADTWETVPCFETQKHGSNPSCGSSVGGATAPQREDAVNNNFGGHRIQRSATQGEAPSLCTGMHTSVVSRGASGSMRLQAAAPAPLLAVKGGTCATGTAANKGNFIPAPASTVEASFSADDFFASVEREAAKRNI</sequence>
<dbReference type="Gene3D" id="1.10.510.10">
    <property type="entry name" value="Transferase(Phosphotransferase) domain 1"/>
    <property type="match status" value="1"/>
</dbReference>
<dbReference type="InterPro" id="IPR016024">
    <property type="entry name" value="ARM-type_fold"/>
</dbReference>
<dbReference type="InterPro" id="IPR011989">
    <property type="entry name" value="ARM-like"/>
</dbReference>
<name>U6M7C1_EIMMA</name>
<protein>
    <submittedName>
        <fullName evidence="3">SCY kinase (Incomplete catalytic triad), putative</fullName>
    </submittedName>
</protein>
<dbReference type="GO" id="GO:0005524">
    <property type="term" value="F:ATP binding"/>
    <property type="evidence" value="ECO:0007669"/>
    <property type="project" value="InterPro"/>
</dbReference>
<dbReference type="SUPFAM" id="SSF56112">
    <property type="entry name" value="Protein kinase-like (PK-like)"/>
    <property type="match status" value="1"/>
</dbReference>
<dbReference type="Proteomes" id="UP000030763">
    <property type="component" value="Unassembled WGS sequence"/>
</dbReference>
<dbReference type="AlphaFoldDB" id="U6M7C1"/>
<dbReference type="Gene3D" id="1.25.10.10">
    <property type="entry name" value="Leucine-rich Repeat Variant"/>
    <property type="match status" value="1"/>
</dbReference>
<dbReference type="PROSITE" id="PS50011">
    <property type="entry name" value="PROTEIN_KINASE_DOM"/>
    <property type="match status" value="1"/>
</dbReference>
<dbReference type="SUPFAM" id="SSF48371">
    <property type="entry name" value="ARM repeat"/>
    <property type="match status" value="1"/>
</dbReference>
<evidence type="ECO:0000313" key="4">
    <source>
        <dbReference type="Proteomes" id="UP000030763"/>
    </source>
</evidence>
<feature type="region of interest" description="Disordered" evidence="1">
    <location>
        <begin position="156"/>
        <end position="185"/>
    </location>
</feature>
<evidence type="ECO:0000256" key="1">
    <source>
        <dbReference type="SAM" id="MobiDB-lite"/>
    </source>
</evidence>
<gene>
    <name evidence="3" type="ORF">EMWEY_00027460</name>
</gene>
<proteinExistence type="predicted"/>
<dbReference type="InterPro" id="IPR000719">
    <property type="entry name" value="Prot_kinase_dom"/>
</dbReference>
<dbReference type="InterPro" id="IPR051177">
    <property type="entry name" value="CIK-Related_Protein"/>
</dbReference>
<dbReference type="OMA" id="SAYHCSI"/>
<evidence type="ECO:0000259" key="2">
    <source>
        <dbReference type="PROSITE" id="PS50011"/>
    </source>
</evidence>
<organism evidence="3 4">
    <name type="scientific">Eimeria maxima</name>
    <name type="common">Coccidian parasite</name>
    <dbReference type="NCBI Taxonomy" id="5804"/>
    <lineage>
        <taxon>Eukaryota</taxon>
        <taxon>Sar</taxon>
        <taxon>Alveolata</taxon>
        <taxon>Apicomplexa</taxon>
        <taxon>Conoidasida</taxon>
        <taxon>Coccidia</taxon>
        <taxon>Eucoccidiorida</taxon>
        <taxon>Eimeriorina</taxon>
        <taxon>Eimeriidae</taxon>
        <taxon>Eimeria</taxon>
    </lineage>
</organism>
<keyword evidence="4" id="KW-1185">Reference proteome</keyword>
<dbReference type="VEuPathDB" id="ToxoDB:EMWEY_00027460"/>
<dbReference type="OrthoDB" id="447103at2759"/>
<dbReference type="PANTHER" id="PTHR12984">
    <property type="entry name" value="SCY1-RELATED S/T PROTEIN KINASE-LIKE"/>
    <property type="match status" value="1"/>
</dbReference>
<dbReference type="GeneID" id="25336732"/>
<feature type="domain" description="Protein kinase" evidence="2">
    <location>
        <begin position="48"/>
        <end position="374"/>
    </location>
</feature>
<keyword evidence="3" id="KW-0808">Transferase</keyword>